<evidence type="ECO:0000256" key="13">
    <source>
        <dbReference type="ARBA" id="ARBA00030773"/>
    </source>
</evidence>
<evidence type="ECO:0000256" key="6">
    <source>
        <dbReference type="ARBA" id="ARBA00022989"/>
    </source>
</evidence>
<evidence type="ECO:0000256" key="4">
    <source>
        <dbReference type="ARBA" id="ARBA00022692"/>
    </source>
</evidence>
<evidence type="ECO:0000256" key="1">
    <source>
        <dbReference type="ARBA" id="ARBA00004479"/>
    </source>
</evidence>
<keyword evidence="11" id="KW-0325">Glycoprotein</keyword>
<evidence type="ECO:0000313" key="20">
    <source>
        <dbReference type="RefSeq" id="XP_023595716.1"/>
    </source>
</evidence>
<dbReference type="GO" id="GO:0002250">
    <property type="term" value="P:adaptive immune response"/>
    <property type="evidence" value="ECO:0007669"/>
    <property type="project" value="UniProtKB-KW"/>
</dbReference>
<dbReference type="GO" id="GO:0009897">
    <property type="term" value="C:external side of plasma membrane"/>
    <property type="evidence" value="ECO:0007669"/>
    <property type="project" value="TreeGrafter"/>
</dbReference>
<keyword evidence="4" id="KW-0812">Transmembrane</keyword>
<keyword evidence="8" id="KW-0472">Membrane</keyword>
<dbReference type="InterPro" id="IPR003110">
    <property type="entry name" value="Phos_immunorcpt_sig_ITAM"/>
</dbReference>
<dbReference type="Pfam" id="PF02189">
    <property type="entry name" value="ITAM"/>
    <property type="match status" value="1"/>
</dbReference>
<evidence type="ECO:0000256" key="15">
    <source>
        <dbReference type="ARBA" id="ARBA00049718"/>
    </source>
</evidence>
<keyword evidence="6" id="KW-1133">Transmembrane helix</keyword>
<dbReference type="InterPro" id="IPR003598">
    <property type="entry name" value="Ig_sub2"/>
</dbReference>
<evidence type="ECO:0000256" key="16">
    <source>
        <dbReference type="SAM" id="MobiDB-lite"/>
    </source>
</evidence>
<dbReference type="GO" id="GO:0045059">
    <property type="term" value="P:positive thymic T cell selection"/>
    <property type="evidence" value="ECO:0007669"/>
    <property type="project" value="TreeGrafter"/>
</dbReference>
<evidence type="ECO:0000256" key="5">
    <source>
        <dbReference type="ARBA" id="ARBA00022859"/>
    </source>
</evidence>
<keyword evidence="9" id="KW-1015">Disulfide bond</keyword>
<evidence type="ECO:0000259" key="18">
    <source>
        <dbReference type="PROSITE" id="PS50835"/>
    </source>
</evidence>
<dbReference type="SUPFAM" id="SSF48726">
    <property type="entry name" value="Immunoglobulin"/>
    <property type="match status" value="1"/>
</dbReference>
<evidence type="ECO:0000256" key="14">
    <source>
        <dbReference type="ARBA" id="ARBA00045637"/>
    </source>
</evidence>
<evidence type="ECO:0000256" key="3">
    <source>
        <dbReference type="ARBA" id="ARBA00022553"/>
    </source>
</evidence>
<dbReference type="Gene3D" id="2.60.40.10">
    <property type="entry name" value="Immunoglobulins"/>
    <property type="match status" value="1"/>
</dbReference>
<dbReference type="GO" id="GO:0007166">
    <property type="term" value="P:cell surface receptor signaling pathway"/>
    <property type="evidence" value="ECO:0007669"/>
    <property type="project" value="InterPro"/>
</dbReference>
<dbReference type="PANTHER" id="PTHR10570:SF8">
    <property type="entry name" value="T-CELL SURFACE GLYCOPROTEIN CD3 GAMMA CHAIN"/>
    <property type="match status" value="1"/>
</dbReference>
<evidence type="ECO:0000256" key="11">
    <source>
        <dbReference type="ARBA" id="ARBA00023180"/>
    </source>
</evidence>
<keyword evidence="5" id="KW-0391">Immunity</keyword>
<evidence type="ECO:0000256" key="12">
    <source>
        <dbReference type="ARBA" id="ARBA00023319"/>
    </source>
</evidence>
<reference evidence="20" key="1">
    <citation type="submission" date="2025-08" db="UniProtKB">
        <authorList>
            <consortium name="RefSeq"/>
        </authorList>
    </citation>
    <scope>IDENTIFICATION</scope>
</reference>
<gene>
    <name evidence="20" type="primary">LOC101352744</name>
</gene>
<keyword evidence="10" id="KW-0675">Receptor</keyword>
<comment type="subunit">
    <text evidence="15">The TCR-CD3 complex is composed of a CD3D/CD3E and a CD3G/CD3E heterodimers that preferentially associate with TCRalpha and TCRbeta, respectively, to form TCRalpha/CD3E/CD3G and TCRbeta/CD3G/CD3E trimers. In turn, the hexamer interacts with CD3Z homodimer to form the TCR-CD3 complex. Alternatively, TCRalpha and TCRbeta can be replaced by TCRgamma and TCRdelta. Interacts with CD6. Interacts (via Proline-rich sequence) with NCK1; the interaction is ligand dependent but independent of tyrosine kinase activation.</text>
</comment>
<dbReference type="SMART" id="SM00077">
    <property type="entry name" value="ITAM"/>
    <property type="match status" value="1"/>
</dbReference>
<evidence type="ECO:0000256" key="10">
    <source>
        <dbReference type="ARBA" id="ARBA00023170"/>
    </source>
</evidence>
<dbReference type="PROSITE" id="PS51055">
    <property type="entry name" value="ITAM_1"/>
    <property type="match status" value="1"/>
</dbReference>
<dbReference type="Proteomes" id="UP000248480">
    <property type="component" value="Unplaced"/>
</dbReference>
<dbReference type="InterPro" id="IPR032052">
    <property type="entry name" value="Ig_4"/>
</dbReference>
<keyword evidence="3" id="KW-0597">Phosphoprotein</keyword>
<keyword evidence="17" id="KW-0732">Signal</keyword>
<organism evidence="19 20">
    <name type="scientific">Trichechus manatus latirostris</name>
    <name type="common">Florida manatee</name>
    <dbReference type="NCBI Taxonomy" id="127582"/>
    <lineage>
        <taxon>Eukaryota</taxon>
        <taxon>Metazoa</taxon>
        <taxon>Chordata</taxon>
        <taxon>Craniata</taxon>
        <taxon>Vertebrata</taxon>
        <taxon>Euteleostomi</taxon>
        <taxon>Mammalia</taxon>
        <taxon>Eutheria</taxon>
        <taxon>Afrotheria</taxon>
        <taxon>Sirenia</taxon>
        <taxon>Trichechidae</taxon>
        <taxon>Trichechus</taxon>
    </lineage>
</organism>
<feature type="domain" description="Ig-like" evidence="18">
    <location>
        <begin position="51"/>
        <end position="96"/>
    </location>
</feature>
<keyword evidence="12" id="KW-0393">Immunoglobulin domain</keyword>
<feature type="compositionally biased region" description="Polar residues" evidence="16">
    <location>
        <begin position="126"/>
        <end position="136"/>
    </location>
</feature>
<feature type="chain" id="PRO_5015986933" description="T-cell surface glycoprotein CD3 gamma chain" evidence="17">
    <location>
        <begin position="23"/>
        <end position="136"/>
    </location>
</feature>
<dbReference type="GeneID" id="101352744"/>
<dbReference type="GO" id="GO:0004888">
    <property type="term" value="F:transmembrane signaling receptor activity"/>
    <property type="evidence" value="ECO:0007669"/>
    <property type="project" value="InterPro"/>
</dbReference>
<name>A0A2Y9RPW3_TRIMA</name>
<feature type="region of interest" description="Disordered" evidence="16">
    <location>
        <begin position="116"/>
        <end position="136"/>
    </location>
</feature>
<evidence type="ECO:0000256" key="7">
    <source>
        <dbReference type="ARBA" id="ARBA00023130"/>
    </source>
</evidence>
<proteinExistence type="predicted"/>
<dbReference type="InterPro" id="IPR015484">
    <property type="entry name" value="CD3_esu/gsu/dsu"/>
</dbReference>
<protein>
    <recommendedName>
        <fullName evidence="2">T-cell surface glycoprotein CD3 gamma chain</fullName>
    </recommendedName>
    <alternativeName>
        <fullName evidence="13">T-cell receptor T3 gamma chain</fullName>
    </alternativeName>
</protein>
<dbReference type="InterPro" id="IPR007110">
    <property type="entry name" value="Ig-like_dom"/>
</dbReference>
<evidence type="ECO:0000313" key="19">
    <source>
        <dbReference type="Proteomes" id="UP000248480"/>
    </source>
</evidence>
<dbReference type="RefSeq" id="XP_023595716.1">
    <property type="nucleotide sequence ID" value="XM_023739948.1"/>
</dbReference>
<comment type="function">
    <text evidence="14">Part of the TCR-CD3 complex present on T-lymphocyte cell surface that plays an essential role in adaptive immune response. When antigen presenting cells (APCs) activate T-cell receptor (TCR), TCR-mediated signals are transmitted across the cell membrane by the CD3 chains CD3D, CD3E, CD3G and CD3Z. All CD3 chains contain immunoreceptor tyrosine-based activation motifs (ITAMs) in their cytoplasmic domain. Upon TCR engagement, these motifs become phosphorylated by Src family protein tyrosine kinases LCK and FYN, resulting in the activation of downstream signaling pathways. In addition to this role of signal transduction in T-cell activation, CD3G plays an essential role in the dynamic regulation of TCR expression at the cell surface. Indeed, constitutive TCR cycling is dependent on the di-leucine-based (diL) receptor-sorting motif present in CD3G.</text>
</comment>
<keyword evidence="19" id="KW-1185">Reference proteome</keyword>
<comment type="subcellular location">
    <subcellularLocation>
        <location evidence="1">Membrane</location>
        <topology evidence="1">Single-pass type I membrane protein</topology>
    </subcellularLocation>
</comment>
<dbReference type="InterPro" id="IPR013783">
    <property type="entry name" value="Ig-like_fold"/>
</dbReference>
<dbReference type="PANTHER" id="PTHR10570">
    <property type="entry name" value="T-CELL SURFACE GLYCOPROTEIN CD3 GAMMA CHAIN / DELTA CHAIN"/>
    <property type="match status" value="1"/>
</dbReference>
<evidence type="ECO:0000256" key="17">
    <source>
        <dbReference type="SAM" id="SignalP"/>
    </source>
</evidence>
<dbReference type="SMART" id="SM00408">
    <property type="entry name" value="IGc2"/>
    <property type="match status" value="1"/>
</dbReference>
<feature type="signal peptide" evidence="17">
    <location>
        <begin position="1"/>
        <end position="22"/>
    </location>
</feature>
<accession>A0A2Y9RPW3</accession>
<evidence type="ECO:0000256" key="9">
    <source>
        <dbReference type="ARBA" id="ARBA00023157"/>
    </source>
</evidence>
<dbReference type="GO" id="GO:0042105">
    <property type="term" value="C:alpha-beta T cell receptor complex"/>
    <property type="evidence" value="ECO:0007669"/>
    <property type="project" value="TreeGrafter"/>
</dbReference>
<evidence type="ECO:0000256" key="2">
    <source>
        <dbReference type="ARBA" id="ARBA00018021"/>
    </source>
</evidence>
<dbReference type="InterPro" id="IPR036179">
    <property type="entry name" value="Ig-like_dom_sf"/>
</dbReference>
<dbReference type="PROSITE" id="PS50835">
    <property type="entry name" value="IG_LIKE"/>
    <property type="match status" value="1"/>
</dbReference>
<evidence type="ECO:0000256" key="8">
    <source>
        <dbReference type="ARBA" id="ARBA00023136"/>
    </source>
</evidence>
<sequence>MKQGKGLASLTLAIILLQGTMAKLKQDEYLKVDDNREDGSVLLTCDLEDRNITWFKDGKEIHASQKAKNQYNLGSATKDPQGTYQCKGSNVSKSLQVYFRTSDKQTLLPNDQLYQPLKDREDDQYSHLQGNQLKKN</sequence>
<keyword evidence="7" id="KW-1064">Adaptive immunity</keyword>
<dbReference type="Pfam" id="PF16680">
    <property type="entry name" value="Ig_4"/>
    <property type="match status" value="1"/>
</dbReference>
<dbReference type="AlphaFoldDB" id="A0A2Y9RPW3"/>